<feature type="compositionally biased region" description="Basic residues" evidence="1">
    <location>
        <begin position="25"/>
        <end position="34"/>
    </location>
</feature>
<feature type="region of interest" description="Disordered" evidence="1">
    <location>
        <begin position="9"/>
        <end position="34"/>
    </location>
</feature>
<feature type="compositionally biased region" description="Basic and acidic residues" evidence="1">
    <location>
        <begin position="9"/>
        <end position="18"/>
    </location>
</feature>
<reference evidence="2 3" key="1">
    <citation type="journal article" date="2019" name="Sci. Rep.">
        <title>Comparative genomics of chytrid fungi reveal insights into the obligate biotrophic and pathogenic lifestyle of Synchytrium endobioticum.</title>
        <authorList>
            <person name="van de Vossenberg B.T.L.H."/>
            <person name="Warris S."/>
            <person name="Nguyen H.D.T."/>
            <person name="van Gent-Pelzer M.P.E."/>
            <person name="Joly D.L."/>
            <person name="van de Geest H.C."/>
            <person name="Bonants P.J.M."/>
            <person name="Smith D.S."/>
            <person name="Levesque C.A."/>
            <person name="van der Lee T.A.J."/>
        </authorList>
    </citation>
    <scope>NUCLEOTIDE SEQUENCE [LARGE SCALE GENOMIC DNA]</scope>
    <source>
        <strain evidence="2 3">LEV6574</strain>
    </source>
</reference>
<evidence type="ECO:0000313" key="3">
    <source>
        <dbReference type="Proteomes" id="UP000320475"/>
    </source>
</evidence>
<protein>
    <submittedName>
        <fullName evidence="2">Uncharacterized protein</fullName>
    </submittedName>
</protein>
<accession>A0A507CH15</accession>
<name>A0A507CH15_9FUNG</name>
<evidence type="ECO:0000256" key="1">
    <source>
        <dbReference type="SAM" id="MobiDB-lite"/>
    </source>
</evidence>
<sequence length="34" mass="4021">FVTHNLLLEKSDSPDSKHTTQNKSYYHHLKLKLP</sequence>
<dbReference type="Proteomes" id="UP000320475">
    <property type="component" value="Unassembled WGS sequence"/>
</dbReference>
<proteinExistence type="predicted"/>
<evidence type="ECO:0000313" key="2">
    <source>
        <dbReference type="EMBL" id="TPX37356.1"/>
    </source>
</evidence>
<comment type="caution">
    <text evidence="2">The sequence shown here is derived from an EMBL/GenBank/DDBJ whole genome shotgun (WGS) entry which is preliminary data.</text>
</comment>
<organism evidence="2 3">
    <name type="scientific">Synchytrium endobioticum</name>
    <dbReference type="NCBI Taxonomy" id="286115"/>
    <lineage>
        <taxon>Eukaryota</taxon>
        <taxon>Fungi</taxon>
        <taxon>Fungi incertae sedis</taxon>
        <taxon>Chytridiomycota</taxon>
        <taxon>Chytridiomycota incertae sedis</taxon>
        <taxon>Chytridiomycetes</taxon>
        <taxon>Synchytriales</taxon>
        <taxon>Synchytriaceae</taxon>
        <taxon>Synchytrium</taxon>
    </lineage>
</organism>
<dbReference type="AlphaFoldDB" id="A0A507CH15"/>
<feature type="non-terminal residue" evidence="2">
    <location>
        <position position="1"/>
    </location>
</feature>
<gene>
    <name evidence="2" type="ORF">SeLEV6574_g07908</name>
</gene>
<dbReference type="EMBL" id="QEAM01000650">
    <property type="protein sequence ID" value="TPX37356.1"/>
    <property type="molecule type" value="Genomic_DNA"/>
</dbReference>